<dbReference type="InterPro" id="IPR001296">
    <property type="entry name" value="Glyco_trans_1"/>
</dbReference>
<dbReference type="Proteomes" id="UP001161422">
    <property type="component" value="Unassembled WGS sequence"/>
</dbReference>
<gene>
    <name evidence="3" type="primary">pelF</name>
    <name evidence="3" type="ORF">GCM10007895_16480</name>
</gene>
<dbReference type="CDD" id="cd03813">
    <property type="entry name" value="GT4-like"/>
    <property type="match status" value="1"/>
</dbReference>
<dbReference type="Pfam" id="PF00534">
    <property type="entry name" value="Glycos_transf_1"/>
    <property type="match status" value="1"/>
</dbReference>
<dbReference type="AlphaFoldDB" id="A0AA37W1K5"/>
<evidence type="ECO:0000259" key="1">
    <source>
        <dbReference type="Pfam" id="PF00534"/>
    </source>
</evidence>
<dbReference type="PANTHER" id="PTHR12526:SF608">
    <property type="entry name" value="PELF"/>
    <property type="match status" value="1"/>
</dbReference>
<accession>A0AA37W1K5</accession>
<organism evidence="3 4">
    <name type="scientific">Paraferrimonas sedimenticola</name>
    <dbReference type="NCBI Taxonomy" id="375674"/>
    <lineage>
        <taxon>Bacteria</taxon>
        <taxon>Pseudomonadati</taxon>
        <taxon>Pseudomonadota</taxon>
        <taxon>Gammaproteobacteria</taxon>
        <taxon>Alteromonadales</taxon>
        <taxon>Ferrimonadaceae</taxon>
        <taxon>Paraferrimonas</taxon>
    </lineage>
</organism>
<dbReference type="Pfam" id="PF11997">
    <property type="entry name" value="DUF3492"/>
    <property type="match status" value="1"/>
</dbReference>
<name>A0AA37W1K5_9GAMM</name>
<proteinExistence type="predicted"/>
<sequence length="501" mass="56613">MKPIDICLLLEGTYPYVRGGVSSWVHQLISGLPQYQFYLVFVGGSKSFYGKQHYELPANVVGIEEHYLMDKGGVLDPRARVGDANAFTLWKSVLSNFQKTDETLTKPQLAGLLDRLGQSDGISYEDFLYSEESWEVLVELYMNHAENQSFVDYFWTFRNIYSPLFTLAKVARGIPPCRLFHSISTGYAGFLGALVKQKQNVPYILTEHGIYTKERKIDLTQATWIKDRQSALDTSLHRKMEQTRQTWIQFFEQLGRSAYHQADDIIALYGGNRQRQIQDGAPEHKTSVIVNGINMARFIEAHQSRPQSPPKVAGLIGRVVPIKDIKTFIRSIRVAVNAEPELEGWIIGPTEEDPGYVKECELLISSLGLTDKVKFLGMQNVAEILPKIGVCMLTSISEAQPLVLLEAMAAGIPCIATDVGSCREIIEGMEPEDRALGECGYTISIADPNQASAALIKLLSDEQNWREMGDNGYLRVQKYYQESMMYESYQSLYKERLAWQE</sequence>
<evidence type="ECO:0000313" key="3">
    <source>
        <dbReference type="EMBL" id="GLP96342.1"/>
    </source>
</evidence>
<protein>
    <submittedName>
        <fullName evidence="3">Pellicle/biofilm biosynthesis glycosyltransferase PelF</fullName>
    </submittedName>
</protein>
<evidence type="ECO:0000313" key="4">
    <source>
        <dbReference type="Proteomes" id="UP001161422"/>
    </source>
</evidence>
<dbReference type="GO" id="GO:1901135">
    <property type="term" value="P:carbohydrate derivative metabolic process"/>
    <property type="evidence" value="ECO:0007669"/>
    <property type="project" value="UniProtKB-ARBA"/>
</dbReference>
<dbReference type="InterPro" id="IPR047691">
    <property type="entry name" value="PelF-like"/>
</dbReference>
<reference evidence="3" key="2">
    <citation type="submission" date="2023-01" db="EMBL/GenBank/DDBJ databases">
        <title>Draft genome sequence of Paraferrimonas sedimenticola strain NBRC 101628.</title>
        <authorList>
            <person name="Sun Q."/>
            <person name="Mori K."/>
        </authorList>
    </citation>
    <scope>NUCLEOTIDE SEQUENCE</scope>
    <source>
        <strain evidence="3">NBRC 101628</strain>
    </source>
</reference>
<dbReference type="RefSeq" id="WP_095505221.1">
    <property type="nucleotide sequence ID" value="NZ_BSNC01000004.1"/>
</dbReference>
<feature type="domain" description="Glycosyl transferase family 1" evidence="1">
    <location>
        <begin position="303"/>
        <end position="473"/>
    </location>
</feature>
<comment type="caution">
    <text evidence="3">The sequence shown here is derived from an EMBL/GenBank/DDBJ whole genome shotgun (WGS) entry which is preliminary data.</text>
</comment>
<dbReference type="EMBL" id="BSNC01000004">
    <property type="protein sequence ID" value="GLP96342.1"/>
    <property type="molecule type" value="Genomic_DNA"/>
</dbReference>
<keyword evidence="4" id="KW-1185">Reference proteome</keyword>
<dbReference type="Gene3D" id="3.40.50.2000">
    <property type="entry name" value="Glycogen Phosphorylase B"/>
    <property type="match status" value="2"/>
</dbReference>
<feature type="domain" description="DUF3492" evidence="2">
    <location>
        <begin position="5"/>
        <end position="283"/>
    </location>
</feature>
<dbReference type="NCBIfam" id="NF038011">
    <property type="entry name" value="PelF"/>
    <property type="match status" value="1"/>
</dbReference>
<evidence type="ECO:0000259" key="2">
    <source>
        <dbReference type="Pfam" id="PF11997"/>
    </source>
</evidence>
<dbReference type="InterPro" id="IPR022622">
    <property type="entry name" value="DUF3492"/>
</dbReference>
<dbReference type="GO" id="GO:0016757">
    <property type="term" value="F:glycosyltransferase activity"/>
    <property type="evidence" value="ECO:0007669"/>
    <property type="project" value="InterPro"/>
</dbReference>
<reference evidence="3" key="1">
    <citation type="journal article" date="2014" name="Int. J. Syst. Evol. Microbiol.">
        <title>Complete genome sequence of Corynebacterium casei LMG S-19264T (=DSM 44701T), isolated from a smear-ripened cheese.</title>
        <authorList>
            <consortium name="US DOE Joint Genome Institute (JGI-PGF)"/>
            <person name="Walter F."/>
            <person name="Albersmeier A."/>
            <person name="Kalinowski J."/>
            <person name="Ruckert C."/>
        </authorList>
    </citation>
    <scope>NUCLEOTIDE SEQUENCE</scope>
    <source>
        <strain evidence="3">NBRC 101628</strain>
    </source>
</reference>
<dbReference type="SUPFAM" id="SSF53756">
    <property type="entry name" value="UDP-Glycosyltransferase/glycogen phosphorylase"/>
    <property type="match status" value="1"/>
</dbReference>
<dbReference type="PANTHER" id="PTHR12526">
    <property type="entry name" value="GLYCOSYLTRANSFERASE"/>
    <property type="match status" value="1"/>
</dbReference>